<accession>A0A0C9V6M7</accession>
<feature type="non-terminal residue" evidence="1">
    <location>
        <position position="1"/>
    </location>
</feature>
<evidence type="ECO:0000313" key="2">
    <source>
        <dbReference type="Proteomes" id="UP000054279"/>
    </source>
</evidence>
<proteinExistence type="predicted"/>
<dbReference type="OrthoDB" id="3267074at2759"/>
<evidence type="ECO:0008006" key="3">
    <source>
        <dbReference type="Google" id="ProtNLM"/>
    </source>
</evidence>
<gene>
    <name evidence="1" type="ORF">M422DRAFT_183858</name>
</gene>
<sequence>RSYTSICPACRQEPETAHHFLFRCKAYDGLRRAVQRKHRHDAQSAKFLLSNPNTYPSLFRYINGTRRFISITGPMKVPTEENRQRIS</sequence>
<protein>
    <recommendedName>
        <fullName evidence="3">Reverse transcriptase zinc-binding domain-containing protein</fullName>
    </recommendedName>
</protein>
<evidence type="ECO:0000313" key="1">
    <source>
        <dbReference type="EMBL" id="KIJ32976.1"/>
    </source>
</evidence>
<keyword evidence="2" id="KW-1185">Reference proteome</keyword>
<dbReference type="EMBL" id="KN837219">
    <property type="protein sequence ID" value="KIJ32976.1"/>
    <property type="molecule type" value="Genomic_DNA"/>
</dbReference>
<reference evidence="1 2" key="1">
    <citation type="submission" date="2014-06" db="EMBL/GenBank/DDBJ databases">
        <title>Evolutionary Origins and Diversification of the Mycorrhizal Mutualists.</title>
        <authorList>
            <consortium name="DOE Joint Genome Institute"/>
            <consortium name="Mycorrhizal Genomics Consortium"/>
            <person name="Kohler A."/>
            <person name="Kuo A."/>
            <person name="Nagy L.G."/>
            <person name="Floudas D."/>
            <person name="Copeland A."/>
            <person name="Barry K.W."/>
            <person name="Cichocki N."/>
            <person name="Veneault-Fourrey C."/>
            <person name="LaButti K."/>
            <person name="Lindquist E.A."/>
            <person name="Lipzen A."/>
            <person name="Lundell T."/>
            <person name="Morin E."/>
            <person name="Murat C."/>
            <person name="Riley R."/>
            <person name="Ohm R."/>
            <person name="Sun H."/>
            <person name="Tunlid A."/>
            <person name="Henrissat B."/>
            <person name="Grigoriev I.V."/>
            <person name="Hibbett D.S."/>
            <person name="Martin F."/>
        </authorList>
    </citation>
    <scope>NUCLEOTIDE SEQUENCE [LARGE SCALE GENOMIC DNA]</scope>
    <source>
        <strain evidence="1 2">SS14</strain>
    </source>
</reference>
<organism evidence="1 2">
    <name type="scientific">Sphaerobolus stellatus (strain SS14)</name>
    <dbReference type="NCBI Taxonomy" id="990650"/>
    <lineage>
        <taxon>Eukaryota</taxon>
        <taxon>Fungi</taxon>
        <taxon>Dikarya</taxon>
        <taxon>Basidiomycota</taxon>
        <taxon>Agaricomycotina</taxon>
        <taxon>Agaricomycetes</taxon>
        <taxon>Phallomycetidae</taxon>
        <taxon>Geastrales</taxon>
        <taxon>Sphaerobolaceae</taxon>
        <taxon>Sphaerobolus</taxon>
    </lineage>
</organism>
<name>A0A0C9V6M7_SPHS4</name>
<dbReference type="Proteomes" id="UP000054279">
    <property type="component" value="Unassembled WGS sequence"/>
</dbReference>
<dbReference type="HOGENOM" id="CLU_146165_0_0_1"/>
<dbReference type="AlphaFoldDB" id="A0A0C9V6M7"/>